<dbReference type="AlphaFoldDB" id="A0A7C9RGS3"/>
<feature type="signal peptide" evidence="2">
    <location>
        <begin position="1"/>
        <end position="19"/>
    </location>
</feature>
<organism evidence="3 4">
    <name type="scientific">Candidatus Afipia apatlaquensis</name>
    <dbReference type="NCBI Taxonomy" id="2712852"/>
    <lineage>
        <taxon>Bacteria</taxon>
        <taxon>Pseudomonadati</taxon>
        <taxon>Pseudomonadota</taxon>
        <taxon>Alphaproteobacteria</taxon>
        <taxon>Hyphomicrobiales</taxon>
        <taxon>Nitrobacteraceae</taxon>
        <taxon>Afipia</taxon>
    </lineage>
</organism>
<feature type="coiled-coil region" evidence="1">
    <location>
        <begin position="39"/>
        <end position="66"/>
    </location>
</feature>
<name>A0A7C9RGS3_9BRAD</name>
<protein>
    <submittedName>
        <fullName evidence="3">P-type conjugative transfer protein TrbJ</fullName>
    </submittedName>
</protein>
<dbReference type="Proteomes" id="UP000480266">
    <property type="component" value="Unassembled WGS sequence"/>
</dbReference>
<evidence type="ECO:0000313" key="3">
    <source>
        <dbReference type="EMBL" id="NGX96677.1"/>
    </source>
</evidence>
<comment type="caution">
    <text evidence="3">The sequence shown here is derived from an EMBL/GenBank/DDBJ whole genome shotgun (WGS) entry which is preliminary data.</text>
</comment>
<dbReference type="InterPro" id="IPR014147">
    <property type="entry name" value="T4SS_TrbJ"/>
</dbReference>
<dbReference type="NCBIfam" id="TIGR02780">
    <property type="entry name" value="TrbJ_Ti"/>
    <property type="match status" value="1"/>
</dbReference>
<keyword evidence="1" id="KW-0175">Coiled coil</keyword>
<feature type="chain" id="PRO_5028920707" evidence="2">
    <location>
        <begin position="20"/>
        <end position="242"/>
    </location>
</feature>
<proteinExistence type="predicted"/>
<sequence length="242" mass="26404">MTRIRSLAVVITISASLLAAVPCPAQIAVFDPSNYSQNLMTAANTLKQIDNQLTALQNQTQMLLNQARHLTSLPTSLLNDIDRTFTQTQNLLKQVDKIAYDVQAIEQTFQKYQGFSASQSDQQLINGARDRWQTSVSAFQHSMSVGATAVNNLLATQSHTDTLIGASQSAVGVLQVSQAGNQLLAVQARQMADLTALVAAQGRAQSIEQARQTAGEDQAREQVRRFLTSGRGYQPQSVQMFH</sequence>
<gene>
    <name evidence="3" type="primary">trbJ</name>
    <name evidence="3" type="ORF">G4V63_16105</name>
</gene>
<evidence type="ECO:0000313" key="4">
    <source>
        <dbReference type="Proteomes" id="UP000480266"/>
    </source>
</evidence>
<accession>A0A7C9RGS3</accession>
<reference evidence="3" key="1">
    <citation type="submission" date="2020-02" db="EMBL/GenBank/DDBJ databases">
        <title>Draft genome sequence of Candidatus Afipia apatlaquensis IBT-C3, a potential strain for decolorization of textile dyes.</title>
        <authorList>
            <person name="Sanchez-Reyes A."/>
            <person name="Breton-Deval L."/>
            <person name="Mangelson H."/>
            <person name="Sanchez-Flores A."/>
        </authorList>
    </citation>
    <scope>NUCLEOTIDE SEQUENCE [LARGE SCALE GENOMIC DNA]</scope>
    <source>
        <strain evidence="3">IBT-C3</strain>
    </source>
</reference>
<evidence type="ECO:0000256" key="2">
    <source>
        <dbReference type="SAM" id="SignalP"/>
    </source>
</evidence>
<dbReference type="EMBL" id="JAAMRR010000820">
    <property type="protein sequence ID" value="NGX96677.1"/>
    <property type="molecule type" value="Genomic_DNA"/>
</dbReference>
<evidence type="ECO:0000256" key="1">
    <source>
        <dbReference type="SAM" id="Coils"/>
    </source>
</evidence>
<keyword evidence="4" id="KW-1185">Reference proteome</keyword>
<keyword evidence="2" id="KW-0732">Signal</keyword>
<dbReference type="NCBIfam" id="NF010448">
    <property type="entry name" value="PRK13874.1"/>
    <property type="match status" value="1"/>
</dbReference>